<evidence type="ECO:0000259" key="1">
    <source>
        <dbReference type="PROSITE" id="PS50206"/>
    </source>
</evidence>
<proteinExistence type="predicted"/>
<dbReference type="Gene3D" id="3.40.50.720">
    <property type="entry name" value="NAD(P)-binding Rossmann-like Domain"/>
    <property type="match status" value="1"/>
</dbReference>
<feature type="domain" description="Rhodanese" evidence="1">
    <location>
        <begin position="271"/>
        <end position="357"/>
    </location>
</feature>
<dbReference type="InterPro" id="IPR036873">
    <property type="entry name" value="Rhodanese-like_dom_sf"/>
</dbReference>
<dbReference type="PANTHER" id="PTHR10953:SF102">
    <property type="entry name" value="ADENYLYLTRANSFERASE AND SULFURTRANSFERASE MOCS3"/>
    <property type="match status" value="1"/>
</dbReference>
<dbReference type="InterPro" id="IPR000594">
    <property type="entry name" value="ThiF_NAD_FAD-bd"/>
</dbReference>
<dbReference type="CDD" id="cd00158">
    <property type="entry name" value="RHOD"/>
    <property type="match status" value="1"/>
</dbReference>
<keyword evidence="3" id="KW-1185">Reference proteome</keyword>
<protein>
    <submittedName>
        <fullName evidence="2">HesA/MoeB/ThiF family protein</fullName>
    </submittedName>
</protein>
<dbReference type="InterPro" id="IPR035985">
    <property type="entry name" value="Ubiquitin-activating_enz"/>
</dbReference>
<dbReference type="Pfam" id="PF00581">
    <property type="entry name" value="Rhodanese"/>
    <property type="match status" value="1"/>
</dbReference>
<evidence type="ECO:0000313" key="3">
    <source>
        <dbReference type="Proteomes" id="UP001416393"/>
    </source>
</evidence>
<dbReference type="NCBIfam" id="NF004281">
    <property type="entry name" value="PRK05690.1"/>
    <property type="match status" value="1"/>
</dbReference>
<dbReference type="PROSITE" id="PS50206">
    <property type="entry name" value="RHODANESE_3"/>
    <property type="match status" value="1"/>
</dbReference>
<dbReference type="CDD" id="cd00757">
    <property type="entry name" value="ThiF_MoeB_HesA_family"/>
    <property type="match status" value="1"/>
</dbReference>
<organism evidence="2 3">
    <name type="scientific">Mariniflexile soesokkakense</name>
    <dbReference type="NCBI Taxonomy" id="1343160"/>
    <lineage>
        <taxon>Bacteria</taxon>
        <taxon>Pseudomonadati</taxon>
        <taxon>Bacteroidota</taxon>
        <taxon>Flavobacteriia</taxon>
        <taxon>Flavobacteriales</taxon>
        <taxon>Flavobacteriaceae</taxon>
        <taxon>Mariniflexile</taxon>
    </lineage>
</organism>
<name>A0ABV0AAW4_9FLAO</name>
<reference evidence="2 3" key="1">
    <citation type="submission" date="2024-01" db="EMBL/GenBank/DDBJ databases">
        <title>Mariniflexile litorale sp. nov., isolated from the shallow sediments of the Sea of Japan.</title>
        <authorList>
            <person name="Romanenko L."/>
            <person name="Bystritskaya E."/>
            <person name="Isaeva M."/>
        </authorList>
    </citation>
    <scope>NUCLEOTIDE SEQUENCE [LARGE SCALE GENOMIC DNA]</scope>
    <source>
        <strain evidence="2 3">KCTC 32427</strain>
    </source>
</reference>
<accession>A0ABV0AAW4</accession>
<evidence type="ECO:0000313" key="2">
    <source>
        <dbReference type="EMBL" id="MEN3324246.1"/>
    </source>
</evidence>
<dbReference type="InterPro" id="IPR045886">
    <property type="entry name" value="ThiF/MoeB/HesA"/>
</dbReference>
<dbReference type="Gene3D" id="3.40.250.10">
    <property type="entry name" value="Rhodanese-like domain"/>
    <property type="match status" value="1"/>
</dbReference>
<dbReference type="Pfam" id="PF00899">
    <property type="entry name" value="ThiF"/>
    <property type="match status" value="1"/>
</dbReference>
<dbReference type="EMBL" id="JAZHYP010000004">
    <property type="protein sequence ID" value="MEN3324246.1"/>
    <property type="molecule type" value="Genomic_DNA"/>
</dbReference>
<dbReference type="SUPFAM" id="SSF69572">
    <property type="entry name" value="Activating enzymes of the ubiquitin-like proteins"/>
    <property type="match status" value="1"/>
</dbReference>
<dbReference type="PANTHER" id="PTHR10953">
    <property type="entry name" value="UBIQUITIN-ACTIVATING ENZYME E1"/>
    <property type="match status" value="1"/>
</dbReference>
<comment type="caution">
    <text evidence="2">The sequence shown here is derived from an EMBL/GenBank/DDBJ whole genome shotgun (WGS) entry which is preliminary data.</text>
</comment>
<dbReference type="RefSeq" id="WP_346242049.1">
    <property type="nucleotide sequence ID" value="NZ_JAZHYP010000004.1"/>
</dbReference>
<dbReference type="InterPro" id="IPR001763">
    <property type="entry name" value="Rhodanese-like_dom"/>
</dbReference>
<dbReference type="Proteomes" id="UP001416393">
    <property type="component" value="Unassembled WGS sequence"/>
</dbReference>
<sequence length="371" mass="41155">MNRYSRHIILSEIGQTGQDKITNAKVLVVGAGGLGCPVLQYLTAAGVGTLGIIDFDIVEESNLQRQILFGTSSLGKNKAEAAKNRLEDLNCEISITAYAKKLTYQNALELFNQYDIIVDGTDNFEVRYLINDACIITNKPLVFGAIYKFEGQVSVFNYKNGPSYRCLFPNSPQKNSVPNCSEIGVLGVLPGIIGSMQANEVLKIILEIGDVLSGKFLCYNALNSQTSILKINKADLEVAKVLKEQDGFNKKQLIENCEFEPHEISINGISTFENIQFIDVREIHELPKIKTSTSIPLSELKNSINKIDSEKQKVIFCQSGIRSKQAVSILNKLNISDCFSLKEGASEIIKRIKHLQGSQNLTEKTNRKNDR</sequence>
<gene>
    <name evidence="2" type="ORF">VP395_10950</name>
</gene>